<keyword evidence="5" id="KW-0472">Membrane</keyword>
<proteinExistence type="predicted"/>
<organism evidence="7">
    <name type="scientific">Chaetoceros debilis</name>
    <dbReference type="NCBI Taxonomy" id="122233"/>
    <lineage>
        <taxon>Eukaryota</taxon>
        <taxon>Sar</taxon>
        <taxon>Stramenopiles</taxon>
        <taxon>Ochrophyta</taxon>
        <taxon>Bacillariophyta</taxon>
        <taxon>Coscinodiscophyceae</taxon>
        <taxon>Chaetocerotophycidae</taxon>
        <taxon>Chaetocerotales</taxon>
        <taxon>Chaetocerotaceae</taxon>
        <taxon>Chaetoceros</taxon>
    </lineage>
</organism>
<dbReference type="PANTHER" id="PTHR33447">
    <property type="entry name" value="GLUTATHIONE GAMMA-GLUTAMYLCYSTEINYLTRANSFERASE"/>
    <property type="match status" value="1"/>
</dbReference>
<sequence length="474" mass="52234">MATYQSFGTTLDTSIGLQGRVKYDLGGNDDKRIPEILSGEALYNLDDGGKKLGDIPTNILCSNPVQNDRSRLLPKKSDIESDEVEISHPQTQRPLISGSIILATLFFGFSIGFSTGYFASEMNFFRQTRNNSELEGGGYSQHDTSTKITNAKGFDGTESKVLNFIEEFAFQETEAEKDSLVGELKAPLMRFPWQGPSNTRKPLIYLNRPEAYALLMESSPALSTISQYSSDFFLISSGMDNQLNTQYCGPATIVAILNSLRFLKIANGNGVHIPMDPNYGYQYATQEDIFDECTKKNVISTVGGVPGTDGILTPPYGMTMGQVSSLLDCHLNSGWKISTQYVDETHMTVGKMRFDLKSALADLNSRVVVNFLRSSVGQVGGGHWSPVGSYSDKEDAFLVLDVAKFKYPPVWIPSDRLFDAMSTTDDCGTWNFPDGQDALSKEERLASTPNKDTSTMSKLDCKSQLRGYIIITKS</sequence>
<keyword evidence="2" id="KW-0104">Cadmium</keyword>
<dbReference type="PANTHER" id="PTHR33447:SF20">
    <property type="entry name" value="GLUTATHIONE GAMMA-GLUTAMYLCYSTEINYLTRANSFERASE"/>
    <property type="match status" value="1"/>
</dbReference>
<feature type="transmembrane region" description="Helical" evidence="5">
    <location>
        <begin position="95"/>
        <end position="119"/>
    </location>
</feature>
<dbReference type="Gene3D" id="3.90.70.30">
    <property type="entry name" value="Phytochelatin synthase, N-terminal domain"/>
    <property type="match status" value="1"/>
</dbReference>
<keyword evidence="5" id="KW-0812">Transmembrane</keyword>
<evidence type="ECO:0000313" key="7">
    <source>
        <dbReference type="EMBL" id="CAE0479441.1"/>
    </source>
</evidence>
<dbReference type="SUPFAM" id="SSF54001">
    <property type="entry name" value="Cysteine proteinases"/>
    <property type="match status" value="1"/>
</dbReference>
<dbReference type="InterPro" id="IPR040409">
    <property type="entry name" value="PCS-like"/>
</dbReference>
<feature type="domain" description="Peptidase C83" evidence="6">
    <location>
        <begin position="185"/>
        <end position="444"/>
    </location>
</feature>
<keyword evidence="4" id="KW-0479">Metal-binding</keyword>
<evidence type="ECO:0000256" key="5">
    <source>
        <dbReference type="SAM" id="Phobius"/>
    </source>
</evidence>
<keyword evidence="3" id="KW-0808">Transferase</keyword>
<evidence type="ECO:0000256" key="4">
    <source>
        <dbReference type="ARBA" id="ARBA00022723"/>
    </source>
</evidence>
<accession>A0A7S3VGT7</accession>
<dbReference type="GO" id="GO:0046938">
    <property type="term" value="P:phytochelatin biosynthetic process"/>
    <property type="evidence" value="ECO:0007669"/>
    <property type="project" value="InterPro"/>
</dbReference>
<dbReference type="InterPro" id="IPR007719">
    <property type="entry name" value="PCS_N"/>
</dbReference>
<dbReference type="GO" id="GO:0046872">
    <property type="term" value="F:metal ion binding"/>
    <property type="evidence" value="ECO:0007669"/>
    <property type="project" value="UniProtKB-KW"/>
</dbReference>
<protein>
    <recommendedName>
        <fullName evidence="1">glutathione gamma-glutamylcysteinyltransferase</fullName>
        <ecNumber evidence="1">2.3.2.15</ecNumber>
    </recommendedName>
</protein>
<dbReference type="GO" id="GO:0016756">
    <property type="term" value="F:glutathione gamma-glutamylcysteinyltransferase activity"/>
    <property type="evidence" value="ECO:0007669"/>
    <property type="project" value="UniProtKB-EC"/>
</dbReference>
<dbReference type="InterPro" id="IPR038156">
    <property type="entry name" value="PCS_N_sf"/>
</dbReference>
<gene>
    <name evidence="7" type="ORF">CDEB00056_LOCUS24295</name>
</gene>
<dbReference type="GO" id="GO:0010038">
    <property type="term" value="P:response to metal ion"/>
    <property type="evidence" value="ECO:0007669"/>
    <property type="project" value="InterPro"/>
</dbReference>
<dbReference type="EC" id="2.3.2.15" evidence="1"/>
<dbReference type="EMBL" id="HBIO01031694">
    <property type="protein sequence ID" value="CAE0479441.1"/>
    <property type="molecule type" value="Transcribed_RNA"/>
</dbReference>
<keyword evidence="5" id="KW-1133">Transmembrane helix</keyword>
<dbReference type="PROSITE" id="PS51443">
    <property type="entry name" value="PCS"/>
    <property type="match status" value="1"/>
</dbReference>
<evidence type="ECO:0000256" key="3">
    <source>
        <dbReference type="ARBA" id="ARBA00022679"/>
    </source>
</evidence>
<evidence type="ECO:0000259" key="6">
    <source>
        <dbReference type="PROSITE" id="PS51443"/>
    </source>
</evidence>
<evidence type="ECO:0000256" key="1">
    <source>
        <dbReference type="ARBA" id="ARBA00012468"/>
    </source>
</evidence>
<dbReference type="Pfam" id="PF05023">
    <property type="entry name" value="Phytochelatin"/>
    <property type="match status" value="1"/>
</dbReference>
<dbReference type="AlphaFoldDB" id="A0A7S3VGT7"/>
<name>A0A7S3VGT7_9STRA</name>
<reference evidence="7" key="1">
    <citation type="submission" date="2021-01" db="EMBL/GenBank/DDBJ databases">
        <authorList>
            <person name="Corre E."/>
            <person name="Pelletier E."/>
            <person name="Niang G."/>
            <person name="Scheremetjew M."/>
            <person name="Finn R."/>
            <person name="Kale V."/>
            <person name="Holt S."/>
            <person name="Cochrane G."/>
            <person name="Meng A."/>
            <person name="Brown T."/>
            <person name="Cohen L."/>
        </authorList>
    </citation>
    <scope>NUCLEOTIDE SEQUENCE</scope>
    <source>
        <strain evidence="7">MM31A-1</strain>
    </source>
</reference>
<dbReference type="InterPro" id="IPR038765">
    <property type="entry name" value="Papain-like_cys_pep_sf"/>
</dbReference>
<evidence type="ECO:0000256" key="2">
    <source>
        <dbReference type="ARBA" id="ARBA00022539"/>
    </source>
</evidence>